<evidence type="ECO:0000256" key="1">
    <source>
        <dbReference type="SAM" id="Phobius"/>
    </source>
</evidence>
<dbReference type="EMBL" id="GGEC01090443">
    <property type="protein sequence ID" value="MBX70927.1"/>
    <property type="molecule type" value="Transcribed_RNA"/>
</dbReference>
<keyword evidence="1" id="KW-1133">Transmembrane helix</keyword>
<feature type="transmembrane region" description="Helical" evidence="1">
    <location>
        <begin position="29"/>
        <end position="52"/>
    </location>
</feature>
<keyword evidence="1" id="KW-0812">Transmembrane</keyword>
<name>A0A2P2QVE5_RHIMU</name>
<dbReference type="GO" id="GO:0005840">
    <property type="term" value="C:ribosome"/>
    <property type="evidence" value="ECO:0007669"/>
    <property type="project" value="UniProtKB-KW"/>
</dbReference>
<keyword evidence="2" id="KW-0689">Ribosomal protein</keyword>
<evidence type="ECO:0000313" key="2">
    <source>
        <dbReference type="EMBL" id="MBX70927.1"/>
    </source>
</evidence>
<protein>
    <submittedName>
        <fullName evidence="2">50S ribosomal protein L16ic</fullName>
    </submittedName>
</protein>
<dbReference type="AlphaFoldDB" id="A0A2P2QVE5"/>
<proteinExistence type="predicted"/>
<organism evidence="2">
    <name type="scientific">Rhizophora mucronata</name>
    <name type="common">Asiatic mangrove</name>
    <dbReference type="NCBI Taxonomy" id="61149"/>
    <lineage>
        <taxon>Eukaryota</taxon>
        <taxon>Viridiplantae</taxon>
        <taxon>Streptophyta</taxon>
        <taxon>Embryophyta</taxon>
        <taxon>Tracheophyta</taxon>
        <taxon>Spermatophyta</taxon>
        <taxon>Magnoliopsida</taxon>
        <taxon>eudicotyledons</taxon>
        <taxon>Gunneridae</taxon>
        <taxon>Pentapetalae</taxon>
        <taxon>rosids</taxon>
        <taxon>fabids</taxon>
        <taxon>Malpighiales</taxon>
        <taxon>Rhizophoraceae</taxon>
        <taxon>Rhizophora</taxon>
    </lineage>
</organism>
<accession>A0A2P2QVE5</accession>
<keyword evidence="2" id="KW-0687">Ribonucleoprotein</keyword>
<reference evidence="2" key="1">
    <citation type="submission" date="2018-02" db="EMBL/GenBank/DDBJ databases">
        <title>Rhizophora mucronata_Transcriptome.</title>
        <authorList>
            <person name="Meera S.P."/>
            <person name="Sreeshan A."/>
            <person name="Augustine A."/>
        </authorList>
    </citation>
    <scope>NUCLEOTIDE SEQUENCE</scope>
    <source>
        <tissue evidence="2">Leaf</tissue>
    </source>
</reference>
<sequence>MTATQYSGDSFPKPCMFMWVLWYQNCWEAYVFIFFCFSVISCHWPMSCVYLFRYDPNGFEFLKSVSTKTNITSLKRD</sequence>
<keyword evidence="1" id="KW-0472">Membrane</keyword>